<feature type="region of interest" description="Disordered" evidence="5">
    <location>
        <begin position="42"/>
        <end position="136"/>
    </location>
</feature>
<dbReference type="EC" id="3.1.3.48" evidence="2"/>
<dbReference type="Pfam" id="PF00782">
    <property type="entry name" value="DSPc"/>
    <property type="match status" value="1"/>
</dbReference>
<evidence type="ECO:0000256" key="4">
    <source>
        <dbReference type="ARBA" id="ARBA00022912"/>
    </source>
</evidence>
<feature type="domain" description="Tyrosine specific protein phosphatases" evidence="7">
    <location>
        <begin position="396"/>
        <end position="453"/>
    </location>
</feature>
<keyword evidence="9" id="KW-1185">Reference proteome</keyword>
<keyword evidence="3 8" id="KW-0378">Hydrolase</keyword>
<dbReference type="PROSITE" id="PS50054">
    <property type="entry name" value="TYR_PHOSPHATASE_DUAL"/>
    <property type="match status" value="1"/>
</dbReference>
<proteinExistence type="inferred from homology"/>
<feature type="compositionally biased region" description="Low complexity" evidence="5">
    <location>
        <begin position="1"/>
        <end position="18"/>
    </location>
</feature>
<dbReference type="AlphaFoldDB" id="A0AAN6KFB6"/>
<protein>
    <recommendedName>
        <fullName evidence="2">protein-tyrosine-phosphatase</fullName>
        <ecNumber evidence="2">3.1.3.48</ecNumber>
    </recommendedName>
</protein>
<feature type="compositionally biased region" description="Low complexity" evidence="5">
    <location>
        <begin position="792"/>
        <end position="803"/>
    </location>
</feature>
<dbReference type="InterPro" id="IPR029021">
    <property type="entry name" value="Prot-tyrosine_phosphatase-like"/>
</dbReference>
<dbReference type="PANTHER" id="PTHR10159:SF519">
    <property type="entry name" value="DUAL SPECIFICITY PROTEIN PHOSPHATASE MPK3"/>
    <property type="match status" value="1"/>
</dbReference>
<dbReference type="SUPFAM" id="SSF52799">
    <property type="entry name" value="(Phosphotyrosine protein) phosphatases II"/>
    <property type="match status" value="1"/>
</dbReference>
<feature type="region of interest" description="Disordered" evidence="5">
    <location>
        <begin position="1"/>
        <end position="25"/>
    </location>
</feature>
<dbReference type="InterPro" id="IPR000387">
    <property type="entry name" value="Tyr_Pase_dom"/>
</dbReference>
<dbReference type="InterPro" id="IPR000340">
    <property type="entry name" value="Dual-sp_phosphatase_cat-dom"/>
</dbReference>
<name>A0AAN6KFB6_9PEZI</name>
<dbReference type="GO" id="GO:0043409">
    <property type="term" value="P:negative regulation of MAPK cascade"/>
    <property type="evidence" value="ECO:0007669"/>
    <property type="project" value="TreeGrafter"/>
</dbReference>
<dbReference type="Gene3D" id="3.90.190.10">
    <property type="entry name" value="Protein tyrosine phosphatase superfamily"/>
    <property type="match status" value="1"/>
</dbReference>
<organism evidence="8 9">
    <name type="scientific">Friedmanniomyces endolithicus</name>
    <dbReference type="NCBI Taxonomy" id="329885"/>
    <lineage>
        <taxon>Eukaryota</taxon>
        <taxon>Fungi</taxon>
        <taxon>Dikarya</taxon>
        <taxon>Ascomycota</taxon>
        <taxon>Pezizomycotina</taxon>
        <taxon>Dothideomycetes</taxon>
        <taxon>Dothideomycetidae</taxon>
        <taxon>Mycosphaerellales</taxon>
        <taxon>Teratosphaeriaceae</taxon>
        <taxon>Friedmanniomyces</taxon>
    </lineage>
</organism>
<dbReference type="EMBL" id="JAUJLE010000122">
    <property type="protein sequence ID" value="KAK0979496.1"/>
    <property type="molecule type" value="Genomic_DNA"/>
</dbReference>
<dbReference type="SMART" id="SM00195">
    <property type="entry name" value="DSPc"/>
    <property type="match status" value="1"/>
</dbReference>
<dbReference type="GO" id="GO:0033550">
    <property type="term" value="F:MAP kinase tyrosine phosphatase activity"/>
    <property type="evidence" value="ECO:0007669"/>
    <property type="project" value="TreeGrafter"/>
</dbReference>
<evidence type="ECO:0000259" key="6">
    <source>
        <dbReference type="PROSITE" id="PS50054"/>
    </source>
</evidence>
<feature type="region of interest" description="Disordered" evidence="5">
    <location>
        <begin position="677"/>
        <end position="730"/>
    </location>
</feature>
<feature type="compositionally biased region" description="Polar residues" evidence="5">
    <location>
        <begin position="121"/>
        <end position="136"/>
    </location>
</feature>
<dbReference type="GO" id="GO:0005634">
    <property type="term" value="C:nucleus"/>
    <property type="evidence" value="ECO:0007669"/>
    <property type="project" value="TreeGrafter"/>
</dbReference>
<dbReference type="GO" id="GO:0017017">
    <property type="term" value="F:MAP kinase tyrosine/serine/threonine phosphatase activity"/>
    <property type="evidence" value="ECO:0007669"/>
    <property type="project" value="TreeGrafter"/>
</dbReference>
<gene>
    <name evidence="8" type="primary">CPP1_3</name>
    <name evidence="8" type="ORF">LTR91_012593</name>
</gene>
<dbReference type="GO" id="GO:0008330">
    <property type="term" value="F:protein tyrosine/threonine phosphatase activity"/>
    <property type="evidence" value="ECO:0007669"/>
    <property type="project" value="TreeGrafter"/>
</dbReference>
<evidence type="ECO:0000313" key="8">
    <source>
        <dbReference type="EMBL" id="KAK0979496.1"/>
    </source>
</evidence>
<feature type="compositionally biased region" description="Low complexity" evidence="5">
    <location>
        <begin position="700"/>
        <end position="711"/>
    </location>
</feature>
<comment type="caution">
    <text evidence="8">The sequence shown here is derived from an EMBL/GenBank/DDBJ whole genome shotgun (WGS) entry which is preliminary data.</text>
</comment>
<feature type="compositionally biased region" description="Low complexity" evidence="5">
    <location>
        <begin position="43"/>
        <end position="76"/>
    </location>
</feature>
<sequence length="819" mass="87298">MAQPDEQAASEQQASPSSISNRELLPSGYAEKVFYKYHHHSISDSTQSGSNDSSPTTTVSTVDDSSATEASPDSSPESPPPSTFDTSMLRPRTSSDESNGAFFELQKQPPARKGRNLKNLAVNTSRHTGRAASTTSLPLPLQPIHAHTMPSIASPAFVKPPSPPKRKPSNLGLTLLTPASNKVPLQDMKLAIPPTPAFGRPSTLRHFQSSPSLPILPGFESHTGMFERSNGPPVLDTIISPMEPPREVQAIQEEEQNFDAPLSREEKLEAYPDGPICVYAPYVDLYLEPSAEQCRQYDVVMNVASEVRNPLVEDVAAASREPDIRIDGGGGIQFAPRRAQLNIPGVADLGTVSECSPTTPKATPLSSSFPAGVNGKAEKEPEYVHIPWEHNSDIVPDLLRLCKLVDERVVQGKRVLVHCQCGVSRSASLLVAYGLYKSPTMSVQEAYDVVKTRSKWIGPNMNLIMQLQEFRTSLAPGGLLPGNRGLTPITPSSAMSDWRGPFSANPSSPISRTVPLSASMAETSQQVPLDNELPAVTPGPASAPSGVRWPTSHSIIPPLPTRLTRAVSSSKRASAYVDPSGHVIPVLRVEEADTAESKPRTVQVLPAAQEVREESSPATLTAALASPRNTEFAMTALQPSHDVDSADAFGILSPTTTELASSPFDRPALLAALGMGSMQPEDAPRRALSLRSRPKPQATGSPSPSGLAPASQDRRLRGKISSPSLREQERLKSLQARIQAQLSLSNGGGAPSPAFGGLDGALMSPRAMEFTKNPFAFPATVSESSLEATGEVPSSPVSDPRSPAQVGGSPITWSILDVL</sequence>
<evidence type="ECO:0000313" key="9">
    <source>
        <dbReference type="Proteomes" id="UP001175353"/>
    </source>
</evidence>
<dbReference type="InterPro" id="IPR016130">
    <property type="entry name" value="Tyr_Pase_AS"/>
</dbReference>
<reference evidence="8" key="1">
    <citation type="submission" date="2023-06" db="EMBL/GenBank/DDBJ databases">
        <title>Black Yeasts Isolated from many extreme environments.</title>
        <authorList>
            <person name="Coleine C."/>
            <person name="Stajich J.E."/>
            <person name="Selbmann L."/>
        </authorList>
    </citation>
    <scope>NUCLEOTIDE SEQUENCE</scope>
    <source>
        <strain evidence="8">CCFEE 5200</strain>
    </source>
</reference>
<dbReference type="CDD" id="cd14521">
    <property type="entry name" value="DSP_fungal_SDP1-like"/>
    <property type="match status" value="1"/>
</dbReference>
<dbReference type="PROSITE" id="PS00383">
    <property type="entry name" value="TYR_PHOSPHATASE_1"/>
    <property type="match status" value="1"/>
</dbReference>
<comment type="similarity">
    <text evidence="1">Belongs to the protein-tyrosine phosphatase family. Non-receptor class dual specificity subfamily.</text>
</comment>
<feature type="region of interest" description="Disordered" evidence="5">
    <location>
        <begin position="782"/>
        <end position="808"/>
    </location>
</feature>
<feature type="domain" description="Tyrosine-protein phosphatase" evidence="6">
    <location>
        <begin position="321"/>
        <end position="476"/>
    </location>
</feature>
<dbReference type="GO" id="GO:0005829">
    <property type="term" value="C:cytosol"/>
    <property type="evidence" value="ECO:0007669"/>
    <property type="project" value="TreeGrafter"/>
</dbReference>
<dbReference type="Proteomes" id="UP001175353">
    <property type="component" value="Unassembled WGS sequence"/>
</dbReference>
<evidence type="ECO:0000256" key="2">
    <source>
        <dbReference type="ARBA" id="ARBA00013064"/>
    </source>
</evidence>
<dbReference type="PROSITE" id="PS50056">
    <property type="entry name" value="TYR_PHOSPHATASE_2"/>
    <property type="match status" value="1"/>
</dbReference>
<dbReference type="InterPro" id="IPR020422">
    <property type="entry name" value="TYR_PHOSPHATASE_DUAL_dom"/>
</dbReference>
<keyword evidence="4" id="KW-0904">Protein phosphatase</keyword>
<evidence type="ECO:0000259" key="7">
    <source>
        <dbReference type="PROSITE" id="PS50056"/>
    </source>
</evidence>
<evidence type="ECO:0000256" key="3">
    <source>
        <dbReference type="ARBA" id="ARBA00022801"/>
    </source>
</evidence>
<evidence type="ECO:0000256" key="1">
    <source>
        <dbReference type="ARBA" id="ARBA00008601"/>
    </source>
</evidence>
<dbReference type="PANTHER" id="PTHR10159">
    <property type="entry name" value="DUAL SPECIFICITY PROTEIN PHOSPHATASE"/>
    <property type="match status" value="1"/>
</dbReference>
<accession>A0AAN6KFB6</accession>
<evidence type="ECO:0000256" key="5">
    <source>
        <dbReference type="SAM" id="MobiDB-lite"/>
    </source>
</evidence>